<proteinExistence type="predicted"/>
<name>A0ACA9Q3B8_9GLOM</name>
<accession>A0ACA9Q3B8</accession>
<feature type="non-terminal residue" evidence="1">
    <location>
        <position position="1"/>
    </location>
</feature>
<organism evidence="1 2">
    <name type="scientific">Racocetra persica</name>
    <dbReference type="NCBI Taxonomy" id="160502"/>
    <lineage>
        <taxon>Eukaryota</taxon>
        <taxon>Fungi</taxon>
        <taxon>Fungi incertae sedis</taxon>
        <taxon>Mucoromycota</taxon>
        <taxon>Glomeromycotina</taxon>
        <taxon>Glomeromycetes</taxon>
        <taxon>Diversisporales</taxon>
        <taxon>Gigasporaceae</taxon>
        <taxon>Racocetra</taxon>
    </lineage>
</organism>
<comment type="caution">
    <text evidence="1">The sequence shown here is derived from an EMBL/GenBank/DDBJ whole genome shotgun (WGS) entry which is preliminary data.</text>
</comment>
<sequence>RPHFNIEYDETLARLGIVEIDVRVKLLELGIVETMAGYVRVSTDGDSFHLHK</sequence>
<dbReference type="Proteomes" id="UP000789920">
    <property type="component" value="Unassembled WGS sequence"/>
</dbReference>
<protein>
    <submittedName>
        <fullName evidence="1">13841_t:CDS:1</fullName>
    </submittedName>
</protein>
<keyword evidence="2" id="KW-1185">Reference proteome</keyword>
<reference evidence="1" key="1">
    <citation type="submission" date="2021-06" db="EMBL/GenBank/DDBJ databases">
        <authorList>
            <person name="Kallberg Y."/>
            <person name="Tangrot J."/>
            <person name="Rosling A."/>
        </authorList>
    </citation>
    <scope>NUCLEOTIDE SEQUENCE</scope>
    <source>
        <strain evidence="1">MA461A</strain>
    </source>
</reference>
<dbReference type="EMBL" id="CAJVQC010026783">
    <property type="protein sequence ID" value="CAG8734237.1"/>
    <property type="molecule type" value="Genomic_DNA"/>
</dbReference>
<gene>
    <name evidence="1" type="ORF">RPERSI_LOCUS12481</name>
</gene>
<evidence type="ECO:0000313" key="1">
    <source>
        <dbReference type="EMBL" id="CAG8734237.1"/>
    </source>
</evidence>
<evidence type="ECO:0000313" key="2">
    <source>
        <dbReference type="Proteomes" id="UP000789920"/>
    </source>
</evidence>